<feature type="transmembrane region" description="Helical" evidence="2">
    <location>
        <begin position="386"/>
        <end position="404"/>
    </location>
</feature>
<evidence type="ECO:0000256" key="2">
    <source>
        <dbReference type="SAM" id="Phobius"/>
    </source>
</evidence>
<keyword evidence="2" id="KW-1133">Transmembrane helix</keyword>
<keyword evidence="4" id="KW-1185">Reference proteome</keyword>
<accession>A0A3S5AFX8</accession>
<dbReference type="AlphaFoldDB" id="A0A3S5AFX8"/>
<evidence type="ECO:0000313" key="4">
    <source>
        <dbReference type="Proteomes" id="UP000784294"/>
    </source>
</evidence>
<dbReference type="Proteomes" id="UP000784294">
    <property type="component" value="Unassembled WGS sequence"/>
</dbReference>
<keyword evidence="2" id="KW-0472">Membrane</keyword>
<sequence>MPALANASKDLLSNGPDESGLSANLSQLEFLTKARATGAYLLQVHTCLQSLIKNISSFRNRIGGCNILADVVEFGDFDNAFLSRSPTLHPLDKESEILIDSIANDLMTVSDAFTHNLPADISKEEFICLRSMLSCFSSHKAQMINYVDRLWRQAVTFRTFKASDSCDLGDRPFWAFTKPTRDFADSISNNSSGDESDAKTSELNGEACESSGDDILFNKTNNSINQTRFLSRLTVTTNYSHLKNLLTLMTALNIEKLFITRLSDNIWKHMFLPWLELTEHSRIRWRFFQSSTFSSQNIWQLDLLEAFTSNGIPFASHPHASHSKLTTSLVRLRSVLTDLHTHLFGLPLPAESITKKASKLSHLEDISIFDSEGRPRRVIDIAVASYAYFVMIKAILTCIITFDYSQ</sequence>
<evidence type="ECO:0000313" key="3">
    <source>
        <dbReference type="EMBL" id="VEL36020.1"/>
    </source>
</evidence>
<protein>
    <submittedName>
        <fullName evidence="3">Uncharacterized protein</fullName>
    </submittedName>
</protein>
<comment type="caution">
    <text evidence="3">The sequence shown here is derived from an EMBL/GenBank/DDBJ whole genome shotgun (WGS) entry which is preliminary data.</text>
</comment>
<dbReference type="EMBL" id="CAAALY010251214">
    <property type="protein sequence ID" value="VEL36020.1"/>
    <property type="molecule type" value="Genomic_DNA"/>
</dbReference>
<name>A0A3S5AFX8_9PLAT</name>
<gene>
    <name evidence="3" type="ORF">PXEA_LOCUS29460</name>
</gene>
<feature type="region of interest" description="Disordered" evidence="1">
    <location>
        <begin position="186"/>
        <end position="206"/>
    </location>
</feature>
<keyword evidence="2" id="KW-0812">Transmembrane</keyword>
<evidence type="ECO:0000256" key="1">
    <source>
        <dbReference type="SAM" id="MobiDB-lite"/>
    </source>
</evidence>
<reference evidence="3" key="1">
    <citation type="submission" date="2018-11" db="EMBL/GenBank/DDBJ databases">
        <authorList>
            <consortium name="Pathogen Informatics"/>
        </authorList>
    </citation>
    <scope>NUCLEOTIDE SEQUENCE</scope>
</reference>
<organism evidence="3 4">
    <name type="scientific">Protopolystoma xenopodis</name>
    <dbReference type="NCBI Taxonomy" id="117903"/>
    <lineage>
        <taxon>Eukaryota</taxon>
        <taxon>Metazoa</taxon>
        <taxon>Spiralia</taxon>
        <taxon>Lophotrochozoa</taxon>
        <taxon>Platyhelminthes</taxon>
        <taxon>Monogenea</taxon>
        <taxon>Polyopisthocotylea</taxon>
        <taxon>Polystomatidea</taxon>
        <taxon>Polystomatidae</taxon>
        <taxon>Protopolystoma</taxon>
    </lineage>
</organism>
<proteinExistence type="predicted"/>